<evidence type="ECO:0000313" key="3">
    <source>
        <dbReference type="Proteomes" id="UP000315648"/>
    </source>
</evidence>
<comment type="caution">
    <text evidence="2">The sequence shown here is derived from an EMBL/GenBank/DDBJ whole genome shotgun (WGS) entry which is preliminary data.</text>
</comment>
<dbReference type="EMBL" id="VMBG01000002">
    <property type="protein sequence ID" value="TSJ77147.1"/>
    <property type="molecule type" value="Genomic_DNA"/>
</dbReference>
<keyword evidence="3" id="KW-1185">Reference proteome</keyword>
<sequence length="126" mass="13474">MNIKSSLSVILGAVSLVLAVPAVQAHGDHSAGGNTPEARANRLEEALGLSEEQAKKVEAVYVEEAAAITALKEKKLEPKVQREEMKTLRTAFQVKVKAVLTAEQLAKLEAQMKERAAAREAAEAAK</sequence>
<proteinExistence type="predicted"/>
<dbReference type="RefSeq" id="WP_144230968.1">
    <property type="nucleotide sequence ID" value="NZ_CBCRVV010000011.1"/>
</dbReference>
<protein>
    <recommendedName>
        <fullName evidence="4">Periplasmic heavy metal sensor</fullName>
    </recommendedName>
</protein>
<accession>A0A556QKK2</accession>
<gene>
    <name evidence="2" type="ORF">FPL22_13675</name>
</gene>
<dbReference type="AlphaFoldDB" id="A0A556QKK2"/>
<evidence type="ECO:0000256" key="1">
    <source>
        <dbReference type="SAM" id="SignalP"/>
    </source>
</evidence>
<dbReference type="Proteomes" id="UP000315648">
    <property type="component" value="Unassembled WGS sequence"/>
</dbReference>
<organism evidence="2 3">
    <name type="scientific">Rariglobus hedericola</name>
    <dbReference type="NCBI Taxonomy" id="2597822"/>
    <lineage>
        <taxon>Bacteria</taxon>
        <taxon>Pseudomonadati</taxon>
        <taxon>Verrucomicrobiota</taxon>
        <taxon>Opitutia</taxon>
        <taxon>Opitutales</taxon>
        <taxon>Opitutaceae</taxon>
        <taxon>Rariglobus</taxon>
    </lineage>
</organism>
<keyword evidence="1" id="KW-0732">Signal</keyword>
<evidence type="ECO:0008006" key="4">
    <source>
        <dbReference type="Google" id="ProtNLM"/>
    </source>
</evidence>
<reference evidence="2 3" key="1">
    <citation type="submission" date="2019-07" db="EMBL/GenBank/DDBJ databases">
        <title>Description of 53C-WASEF.</title>
        <authorList>
            <person name="Pitt A."/>
            <person name="Hahn M.W."/>
        </authorList>
    </citation>
    <scope>NUCLEOTIDE SEQUENCE [LARGE SCALE GENOMIC DNA]</scope>
    <source>
        <strain evidence="2 3">53C-WASEF</strain>
    </source>
</reference>
<name>A0A556QKK2_9BACT</name>
<feature type="chain" id="PRO_5021808121" description="Periplasmic heavy metal sensor" evidence="1">
    <location>
        <begin position="26"/>
        <end position="126"/>
    </location>
</feature>
<feature type="signal peptide" evidence="1">
    <location>
        <begin position="1"/>
        <end position="25"/>
    </location>
</feature>
<evidence type="ECO:0000313" key="2">
    <source>
        <dbReference type="EMBL" id="TSJ77147.1"/>
    </source>
</evidence>